<protein>
    <recommendedName>
        <fullName evidence="3">SAM-dependent methyltransferase</fullName>
    </recommendedName>
</protein>
<accession>A0A511UUQ5</accession>
<dbReference type="OrthoDB" id="7305014at2"/>
<gene>
    <name evidence="1" type="ORF">HVA01_25580</name>
</gene>
<evidence type="ECO:0000313" key="1">
    <source>
        <dbReference type="EMBL" id="GEN28912.1"/>
    </source>
</evidence>
<sequence length="138" mass="16081">MQSDFLDASERHWQDAEQLFQSQRWANADHLFGIAAECGLKKLMLVFGMPFDESKDMPKRDKDKKHINVIWARYETYRSGLHQGTAYGLELADPFQDWNASQRYANQNLFDQARVEPHRKGAKSVRQLIRKAQLDGLI</sequence>
<dbReference type="Proteomes" id="UP000321303">
    <property type="component" value="Unassembled WGS sequence"/>
</dbReference>
<evidence type="ECO:0000313" key="2">
    <source>
        <dbReference type="Proteomes" id="UP000321303"/>
    </source>
</evidence>
<comment type="caution">
    <text evidence="1">The sequence shown here is derived from an EMBL/GenBank/DDBJ whole genome shotgun (WGS) entry which is preliminary data.</text>
</comment>
<dbReference type="RefSeq" id="WP_146875834.1">
    <property type="nucleotide sequence ID" value="NZ_BJXV01000014.1"/>
</dbReference>
<dbReference type="AlphaFoldDB" id="A0A511UUQ5"/>
<evidence type="ECO:0008006" key="3">
    <source>
        <dbReference type="Google" id="ProtNLM"/>
    </source>
</evidence>
<name>A0A511UUQ5_9GAMM</name>
<keyword evidence="2" id="KW-1185">Reference proteome</keyword>
<proteinExistence type="predicted"/>
<reference evidence="1 2" key="1">
    <citation type="submission" date="2019-07" db="EMBL/GenBank/DDBJ databases">
        <title>Whole genome shotgun sequence of Halomonas variabilis NBRC 102410.</title>
        <authorList>
            <person name="Hosoyama A."/>
            <person name="Uohara A."/>
            <person name="Ohji S."/>
            <person name="Ichikawa N."/>
        </authorList>
    </citation>
    <scope>NUCLEOTIDE SEQUENCE [LARGE SCALE GENOMIC DNA]</scope>
    <source>
        <strain evidence="1 2">NBRC 102410</strain>
    </source>
</reference>
<dbReference type="EMBL" id="BJXV01000014">
    <property type="protein sequence ID" value="GEN28912.1"/>
    <property type="molecule type" value="Genomic_DNA"/>
</dbReference>
<organism evidence="1 2">
    <name type="scientific">Halovibrio variabilis</name>
    <dbReference type="NCBI Taxonomy" id="31910"/>
    <lineage>
        <taxon>Bacteria</taxon>
        <taxon>Pseudomonadati</taxon>
        <taxon>Pseudomonadota</taxon>
        <taxon>Gammaproteobacteria</taxon>
        <taxon>Oceanospirillales</taxon>
        <taxon>Halomonadaceae</taxon>
        <taxon>Halovibrio</taxon>
    </lineage>
</organism>